<reference evidence="1 2" key="1">
    <citation type="submission" date="2011-07" db="EMBL/GenBank/DDBJ databases">
        <title>The complete genome of chromosome of Emticicia oligotrophica DSM 17448.</title>
        <authorList>
            <consortium name="US DOE Joint Genome Institute (JGI-PGF)"/>
            <person name="Lucas S."/>
            <person name="Han J."/>
            <person name="Lapidus A."/>
            <person name="Bruce D."/>
            <person name="Goodwin L."/>
            <person name="Pitluck S."/>
            <person name="Peters L."/>
            <person name="Kyrpides N."/>
            <person name="Mavromatis K."/>
            <person name="Ivanova N."/>
            <person name="Ovchinnikova G."/>
            <person name="Teshima H."/>
            <person name="Detter J.C."/>
            <person name="Tapia R."/>
            <person name="Han C."/>
            <person name="Land M."/>
            <person name="Hauser L."/>
            <person name="Markowitz V."/>
            <person name="Cheng J.-F."/>
            <person name="Hugenholtz P."/>
            <person name="Woyke T."/>
            <person name="Wu D."/>
            <person name="Tindall B."/>
            <person name="Pomrenke H."/>
            <person name="Brambilla E."/>
            <person name="Klenk H.-P."/>
            <person name="Eisen J.A."/>
        </authorList>
    </citation>
    <scope>NUCLEOTIDE SEQUENCE [LARGE SCALE GENOMIC DNA]</scope>
    <source>
        <strain evidence="1 2">DSM 17448</strain>
    </source>
</reference>
<organism evidence="1 2">
    <name type="scientific">Emticicia oligotrophica (strain DSM 17448 / CIP 109782 / MTCC 6937 / GPTSA100-15)</name>
    <dbReference type="NCBI Taxonomy" id="929562"/>
    <lineage>
        <taxon>Bacteria</taxon>
        <taxon>Pseudomonadati</taxon>
        <taxon>Bacteroidota</taxon>
        <taxon>Cytophagia</taxon>
        <taxon>Cytophagales</taxon>
        <taxon>Leadbetterellaceae</taxon>
        <taxon>Emticicia</taxon>
    </lineage>
</organism>
<dbReference type="Proteomes" id="UP000002875">
    <property type="component" value="Chromosome"/>
</dbReference>
<evidence type="ECO:0000313" key="2">
    <source>
        <dbReference type="Proteomes" id="UP000002875"/>
    </source>
</evidence>
<protein>
    <recommendedName>
        <fullName evidence="3">PD-(D/E)XK nuclease superfamily protein</fullName>
    </recommendedName>
</protein>
<name>A0ABM5N504_EMTOG</name>
<evidence type="ECO:0008006" key="3">
    <source>
        <dbReference type="Google" id="ProtNLM"/>
    </source>
</evidence>
<proteinExistence type="predicted"/>
<gene>
    <name evidence="1" type="ordered locus">Emtol_3416</name>
</gene>
<keyword evidence="2" id="KW-1185">Reference proteome</keyword>
<accession>A0ABM5N504</accession>
<dbReference type="EMBL" id="CP002961">
    <property type="protein sequence ID" value="AFK04545.1"/>
    <property type="molecule type" value="Genomic_DNA"/>
</dbReference>
<evidence type="ECO:0000313" key="1">
    <source>
        <dbReference type="EMBL" id="AFK04545.1"/>
    </source>
</evidence>
<dbReference type="RefSeq" id="WP_015030234.1">
    <property type="nucleotide sequence ID" value="NC_018748.1"/>
</dbReference>
<sequence>MSNYLFSKTAYIKGVQCEKQLFLYKYHYKLQDPLSPEILAKFKGGHDFEDSYREKHFPFAVNIEKIAKNRNDYESLTKKALQKQVADIFEATFVYHDVLVMNDVLSRSSGQWEIQEIKNSAELKATHIQDIALQYYVTKGALEQELSAKLVLFDEIDSYKLIDVTEEVRALQVEIASNVKHFKNVLASSKIPEKAIGEQCEMPYKCSFWGYCHR</sequence>